<feature type="compositionally biased region" description="Basic and acidic residues" evidence="1">
    <location>
        <begin position="1"/>
        <end position="15"/>
    </location>
</feature>
<feature type="compositionally biased region" description="Low complexity" evidence="1">
    <location>
        <begin position="56"/>
        <end position="65"/>
    </location>
</feature>
<protein>
    <submittedName>
        <fullName evidence="2">Uncharacterized protein</fullName>
    </submittedName>
</protein>
<gene>
    <name evidence="2" type="ORF">AVDCRST_MAG18-4874</name>
</gene>
<feature type="non-terminal residue" evidence="2">
    <location>
        <position position="65"/>
    </location>
</feature>
<proteinExistence type="predicted"/>
<evidence type="ECO:0000256" key="1">
    <source>
        <dbReference type="SAM" id="MobiDB-lite"/>
    </source>
</evidence>
<dbReference type="AlphaFoldDB" id="A0A6J4VUW2"/>
<organism evidence="2">
    <name type="scientific">uncultured Thermomicrobiales bacterium</name>
    <dbReference type="NCBI Taxonomy" id="1645740"/>
    <lineage>
        <taxon>Bacteria</taxon>
        <taxon>Pseudomonadati</taxon>
        <taxon>Thermomicrobiota</taxon>
        <taxon>Thermomicrobia</taxon>
        <taxon>Thermomicrobiales</taxon>
        <taxon>environmental samples</taxon>
    </lineage>
</organism>
<dbReference type="EMBL" id="CADCWN010000390">
    <property type="protein sequence ID" value="CAA9590084.1"/>
    <property type="molecule type" value="Genomic_DNA"/>
</dbReference>
<feature type="non-terminal residue" evidence="2">
    <location>
        <position position="1"/>
    </location>
</feature>
<name>A0A6J4VUW2_9BACT</name>
<evidence type="ECO:0000313" key="2">
    <source>
        <dbReference type="EMBL" id="CAA9590084.1"/>
    </source>
</evidence>
<sequence length="65" mass="7117">ARPAGDRDGDTELPLRHRQLAQPGGGGRVRQRRQRLADRRVARQGAAPARLDRRAGPTARTRGAL</sequence>
<reference evidence="2" key="1">
    <citation type="submission" date="2020-02" db="EMBL/GenBank/DDBJ databases">
        <authorList>
            <person name="Meier V. D."/>
        </authorList>
    </citation>
    <scope>NUCLEOTIDE SEQUENCE</scope>
    <source>
        <strain evidence="2">AVDCRST_MAG18</strain>
    </source>
</reference>
<accession>A0A6J4VUW2</accession>
<feature type="region of interest" description="Disordered" evidence="1">
    <location>
        <begin position="1"/>
        <end position="65"/>
    </location>
</feature>